<dbReference type="InterPro" id="IPR007173">
    <property type="entry name" value="ALO_C"/>
</dbReference>
<proteinExistence type="predicted"/>
<dbReference type="Gene3D" id="1.10.45.10">
    <property type="entry name" value="Vanillyl-alcohol Oxidase, Chain A, domain 4"/>
    <property type="match status" value="1"/>
</dbReference>
<evidence type="ECO:0000256" key="1">
    <source>
        <dbReference type="ARBA" id="ARBA00023002"/>
    </source>
</evidence>
<dbReference type="InterPro" id="IPR036318">
    <property type="entry name" value="FAD-bd_PCMH-like_sf"/>
</dbReference>
<dbReference type="InterPro" id="IPR010031">
    <property type="entry name" value="FAD_lactone_oxidase-like"/>
</dbReference>
<dbReference type="Pfam" id="PF01565">
    <property type="entry name" value="FAD_binding_4"/>
    <property type="match status" value="1"/>
</dbReference>
<keyword evidence="1" id="KW-0560">Oxidoreductase</keyword>
<dbReference type="Proteomes" id="UP000237104">
    <property type="component" value="Unassembled WGS sequence"/>
</dbReference>
<dbReference type="GO" id="GO:0016020">
    <property type="term" value="C:membrane"/>
    <property type="evidence" value="ECO:0007669"/>
    <property type="project" value="InterPro"/>
</dbReference>
<dbReference type="GO" id="GO:0080049">
    <property type="term" value="F:L-gulono-1,4-lactone dehydrogenase activity"/>
    <property type="evidence" value="ECO:0007669"/>
    <property type="project" value="TreeGrafter"/>
</dbReference>
<reference evidence="3 4" key="1">
    <citation type="submission" date="2018-01" db="EMBL/GenBank/DDBJ databases">
        <title>Cryobacterium sp. nov., from glaciers in China.</title>
        <authorList>
            <person name="Liu Q."/>
            <person name="Xin Y.-H."/>
        </authorList>
    </citation>
    <scope>NUCLEOTIDE SEQUENCE [LARGE SCALE GENOMIC DNA]</scope>
    <source>
        <strain evidence="3 4">TMB1-8</strain>
    </source>
</reference>
<dbReference type="InterPro" id="IPR006094">
    <property type="entry name" value="Oxid_FAD_bind_N"/>
</dbReference>
<accession>A0A2S3Z5J2</accession>
<dbReference type="Gene3D" id="3.30.43.10">
    <property type="entry name" value="Uridine Diphospho-n-acetylenolpyruvylglucosamine Reductase, domain 2"/>
    <property type="match status" value="1"/>
</dbReference>
<feature type="domain" description="FAD-binding PCMH-type" evidence="2">
    <location>
        <begin position="8"/>
        <end position="180"/>
    </location>
</feature>
<dbReference type="PROSITE" id="PS51387">
    <property type="entry name" value="FAD_PCMH"/>
    <property type="match status" value="1"/>
</dbReference>
<dbReference type="RefSeq" id="WP_103432616.1">
    <property type="nucleotide sequence ID" value="NZ_PPXF01000067.1"/>
</dbReference>
<dbReference type="PIRSF" id="PIRSF000136">
    <property type="entry name" value="LGO_GLO"/>
    <property type="match status" value="1"/>
</dbReference>
<name>A0A2S3Z5J2_9MICO</name>
<dbReference type="GO" id="GO:0003885">
    <property type="term" value="F:D-arabinono-1,4-lactone oxidase activity"/>
    <property type="evidence" value="ECO:0007669"/>
    <property type="project" value="InterPro"/>
</dbReference>
<comment type="caution">
    <text evidence="3">The sequence shown here is derived from an EMBL/GenBank/DDBJ whole genome shotgun (WGS) entry which is preliminary data.</text>
</comment>
<dbReference type="InterPro" id="IPR016166">
    <property type="entry name" value="FAD-bd_PCMH"/>
</dbReference>
<dbReference type="SUPFAM" id="SSF56176">
    <property type="entry name" value="FAD-binding/transporter-associated domain-like"/>
    <property type="match status" value="1"/>
</dbReference>
<evidence type="ECO:0000313" key="3">
    <source>
        <dbReference type="EMBL" id="POH59174.1"/>
    </source>
</evidence>
<organism evidence="3 4">
    <name type="scientific">Cryobacterium zongtaii</name>
    <dbReference type="NCBI Taxonomy" id="1259217"/>
    <lineage>
        <taxon>Bacteria</taxon>
        <taxon>Bacillati</taxon>
        <taxon>Actinomycetota</taxon>
        <taxon>Actinomycetes</taxon>
        <taxon>Micrococcales</taxon>
        <taxon>Microbacteriaceae</taxon>
        <taxon>Cryobacterium</taxon>
    </lineage>
</organism>
<dbReference type="Gene3D" id="3.30.465.10">
    <property type="match status" value="1"/>
</dbReference>
<dbReference type="Gene3D" id="3.30.70.2520">
    <property type="match status" value="1"/>
</dbReference>
<evidence type="ECO:0000313" key="4">
    <source>
        <dbReference type="Proteomes" id="UP000237104"/>
    </source>
</evidence>
<dbReference type="PANTHER" id="PTHR43762">
    <property type="entry name" value="L-GULONOLACTONE OXIDASE"/>
    <property type="match status" value="1"/>
</dbReference>
<sequence length="423" mass="45410">MKNWAGNVEYSTDDIRHPTTTEEVSRIVAAVDAEAGQIKALGSRHSFSTIADSVGTLIALDRLDIEPSLQFGDDGAAVSVRVGAGSTYAQVGAYLAAHDLALPNLASLPHISVAGAIQTGTHGSGVRNGSLASSVVALEIVRASGQVDIVREHDQDFAASVVGLGAVGIVTAVTLKVQPHFQISQYVHEGLSWTAALANWAAIMASGYSVSVFTTFRGENTHQVWSKRRLDVDGPELDLAALGATEAMVALHPLPGVTAESVTGQLREPGPWNERLAHFRSEFQPSHGEEIQSEYLIPAEHAVAAITALRVIGDRIAPLLHISELRSVAADTAWLSPSYARDSLAIHFTWKPMAAEILAVLPLIEHTLEPFAPRPHWGKVSTMSPAGLRRAYPRLDDFAAHLTRVDPDARFQNAYLKRVLPHD</sequence>
<dbReference type="Gene3D" id="3.30.70.2530">
    <property type="match status" value="1"/>
</dbReference>
<dbReference type="InterPro" id="IPR016171">
    <property type="entry name" value="Vanillyl_alc_oxidase_C-sub2"/>
</dbReference>
<dbReference type="Pfam" id="PF04030">
    <property type="entry name" value="ALO"/>
    <property type="match status" value="1"/>
</dbReference>
<evidence type="ECO:0000259" key="2">
    <source>
        <dbReference type="PROSITE" id="PS51387"/>
    </source>
</evidence>
<dbReference type="EMBL" id="PPXF01000067">
    <property type="protein sequence ID" value="POH59174.1"/>
    <property type="molecule type" value="Genomic_DNA"/>
</dbReference>
<dbReference type="OrthoDB" id="9800184at2"/>
<protein>
    <submittedName>
        <fullName evidence="3">FAD-binding protein</fullName>
    </submittedName>
</protein>
<dbReference type="PANTHER" id="PTHR43762:SF1">
    <property type="entry name" value="D-ARABINONO-1,4-LACTONE OXIDASE"/>
    <property type="match status" value="1"/>
</dbReference>
<dbReference type="InterPro" id="IPR016169">
    <property type="entry name" value="FAD-bd_PCMH_sub2"/>
</dbReference>
<dbReference type="GO" id="GO:0071949">
    <property type="term" value="F:FAD binding"/>
    <property type="evidence" value="ECO:0007669"/>
    <property type="project" value="InterPro"/>
</dbReference>
<dbReference type="InterPro" id="IPR016167">
    <property type="entry name" value="FAD-bd_PCMH_sub1"/>
</dbReference>
<dbReference type="AlphaFoldDB" id="A0A2S3Z5J2"/>
<gene>
    <name evidence="3" type="ORF">C3B59_18370</name>
</gene>